<evidence type="ECO:0000313" key="1">
    <source>
        <dbReference type="EMBL" id="KWZ53332.1"/>
    </source>
</evidence>
<proteinExistence type="predicted"/>
<dbReference type="AlphaFoldDB" id="A0AA40R542"/>
<evidence type="ECO:0000313" key="2">
    <source>
        <dbReference type="Proteomes" id="UP000070119"/>
    </source>
</evidence>
<evidence type="ECO:0008006" key="3">
    <source>
        <dbReference type="Google" id="ProtNLM"/>
    </source>
</evidence>
<dbReference type="Gene3D" id="3.40.50.620">
    <property type="entry name" value="HUPs"/>
    <property type="match status" value="1"/>
</dbReference>
<comment type="caution">
    <text evidence="1">The sequence shown here is derived from an EMBL/GenBank/DDBJ whole genome shotgun (WGS) entry which is preliminary data.</text>
</comment>
<reference evidence="1 2" key="1">
    <citation type="submission" date="2015-11" db="EMBL/GenBank/DDBJ databases">
        <authorList>
            <person name="Sahl J."/>
            <person name="Wagner D."/>
            <person name="Keim P."/>
        </authorList>
    </citation>
    <scope>NUCLEOTIDE SEQUENCE [LARGE SCALE GENOMIC DNA]</scope>
    <source>
        <strain evidence="1 2">MSMB1157</strain>
    </source>
</reference>
<dbReference type="EMBL" id="LNJU01000005">
    <property type="protein sequence ID" value="KWZ53332.1"/>
    <property type="molecule type" value="Genomic_DNA"/>
</dbReference>
<gene>
    <name evidence="1" type="ORF">WK57_30555</name>
</gene>
<dbReference type="SUPFAM" id="SSF52402">
    <property type="entry name" value="Adenine nucleotide alpha hydrolases-like"/>
    <property type="match status" value="1"/>
</dbReference>
<organism evidence="1 2">
    <name type="scientific">Burkholderia ubonensis</name>
    <dbReference type="NCBI Taxonomy" id="101571"/>
    <lineage>
        <taxon>Bacteria</taxon>
        <taxon>Pseudomonadati</taxon>
        <taxon>Pseudomonadota</taxon>
        <taxon>Betaproteobacteria</taxon>
        <taxon>Burkholderiales</taxon>
        <taxon>Burkholderiaceae</taxon>
        <taxon>Burkholderia</taxon>
        <taxon>Burkholderia cepacia complex</taxon>
    </lineage>
</organism>
<name>A0AA40R542_9BURK</name>
<accession>A0AA40R542</accession>
<protein>
    <recommendedName>
        <fullName evidence="3">Phosphoadenosine phosphosulfate reductase</fullName>
    </recommendedName>
</protein>
<dbReference type="Proteomes" id="UP000070119">
    <property type="component" value="Chromosome 2"/>
</dbReference>
<sequence length="277" mass="30932">MTTRALSEPTPIRRLIVVAYGGGTDSTAMLIEMVRRRMPIDLILFADTGGEKPHTYRYVEMFSAWLVSQGYPAIVTVRKVRATGEIHTLEENCLENNMLPSIAYGFKSCSIKFKTDPQDKYCNNWQPARDEWEAGRKVVKLIGYDADESHRAKIPEDAKYVYQYPLVEWAWGRDECIACILGAGLPLPGKSSCFFCPSSRKSEIIQLKRMYPDLAARAVALESNAELTTVQGLGRRFAWGDLLAADEAQTKLFPESPIDQSCGCYDGAAEEDPEIAA</sequence>
<dbReference type="RefSeq" id="WP_060969626.1">
    <property type="nucleotide sequence ID" value="NZ_CM003772.1"/>
</dbReference>
<dbReference type="InterPro" id="IPR014729">
    <property type="entry name" value="Rossmann-like_a/b/a_fold"/>
</dbReference>